<keyword evidence="10 11" id="KW-0472">Membrane</keyword>
<dbReference type="GO" id="GO:0046872">
    <property type="term" value="F:metal ion binding"/>
    <property type="evidence" value="ECO:0007669"/>
    <property type="project" value="UniProtKB-KW"/>
</dbReference>
<dbReference type="GO" id="GO:0016020">
    <property type="term" value="C:membrane"/>
    <property type="evidence" value="ECO:0007669"/>
    <property type="project" value="UniProtKB-SubCell"/>
</dbReference>
<evidence type="ECO:0000256" key="7">
    <source>
        <dbReference type="ARBA" id="ARBA00023002"/>
    </source>
</evidence>
<dbReference type="InterPro" id="IPR001128">
    <property type="entry name" value="Cyt_P450"/>
</dbReference>
<evidence type="ECO:0000256" key="11">
    <source>
        <dbReference type="SAM" id="Phobius"/>
    </source>
</evidence>
<dbReference type="InterPro" id="IPR036396">
    <property type="entry name" value="Cyt_P450_sf"/>
</dbReference>
<reference evidence="13" key="1">
    <citation type="submission" date="2024-07" db="EMBL/GenBank/DDBJ databases">
        <title>Two chromosome-level genome assemblies of Korean endemic species Abeliophyllum distichum and Forsythia ovata (Oleaceae).</title>
        <authorList>
            <person name="Jang H."/>
        </authorList>
    </citation>
    <scope>NUCLEOTIDE SEQUENCE [LARGE SCALE GENOMIC DNA]</scope>
</reference>
<dbReference type="Gene3D" id="1.10.630.10">
    <property type="entry name" value="Cytochrome P450"/>
    <property type="match status" value="1"/>
</dbReference>
<accession>A0ABD1Q886</accession>
<comment type="subcellular location">
    <subcellularLocation>
        <location evidence="1">Membrane</location>
        <topology evidence="1">Single-pass membrane protein</topology>
    </subcellularLocation>
</comment>
<evidence type="ECO:0000313" key="12">
    <source>
        <dbReference type="EMBL" id="KAL2472408.1"/>
    </source>
</evidence>
<keyword evidence="6 11" id="KW-1133">Transmembrane helix</keyword>
<evidence type="ECO:0000256" key="5">
    <source>
        <dbReference type="ARBA" id="ARBA00022723"/>
    </source>
</evidence>
<evidence type="ECO:0000256" key="2">
    <source>
        <dbReference type="ARBA" id="ARBA00010617"/>
    </source>
</evidence>
<dbReference type="Proteomes" id="UP001604336">
    <property type="component" value="Unassembled WGS sequence"/>
</dbReference>
<evidence type="ECO:0000256" key="8">
    <source>
        <dbReference type="ARBA" id="ARBA00023004"/>
    </source>
</evidence>
<comment type="caution">
    <text evidence="12">The sequence shown here is derived from an EMBL/GenBank/DDBJ whole genome shotgun (WGS) entry which is preliminary data.</text>
</comment>
<dbReference type="PANTHER" id="PTHR47955">
    <property type="entry name" value="CYTOCHROME P450 FAMILY 71 PROTEIN"/>
    <property type="match status" value="1"/>
</dbReference>
<organism evidence="12 13">
    <name type="scientific">Abeliophyllum distichum</name>
    <dbReference type="NCBI Taxonomy" id="126358"/>
    <lineage>
        <taxon>Eukaryota</taxon>
        <taxon>Viridiplantae</taxon>
        <taxon>Streptophyta</taxon>
        <taxon>Embryophyta</taxon>
        <taxon>Tracheophyta</taxon>
        <taxon>Spermatophyta</taxon>
        <taxon>Magnoliopsida</taxon>
        <taxon>eudicotyledons</taxon>
        <taxon>Gunneridae</taxon>
        <taxon>Pentapetalae</taxon>
        <taxon>asterids</taxon>
        <taxon>lamiids</taxon>
        <taxon>Lamiales</taxon>
        <taxon>Oleaceae</taxon>
        <taxon>Forsythieae</taxon>
        <taxon>Abeliophyllum</taxon>
    </lineage>
</organism>
<gene>
    <name evidence="12" type="ORF">Adt_40544</name>
</gene>
<dbReference type="PANTHER" id="PTHR47955:SF9">
    <property type="entry name" value="PREMNASPIRODIENE OXYGENASE-LIKE"/>
    <property type="match status" value="1"/>
</dbReference>
<dbReference type="PRINTS" id="PR00463">
    <property type="entry name" value="EP450I"/>
</dbReference>
<keyword evidence="5" id="KW-0479">Metal-binding</keyword>
<dbReference type="InterPro" id="IPR002401">
    <property type="entry name" value="Cyt_P450_E_grp-I"/>
</dbReference>
<keyword evidence="13" id="KW-1185">Reference proteome</keyword>
<feature type="transmembrane region" description="Helical" evidence="11">
    <location>
        <begin position="6"/>
        <end position="25"/>
    </location>
</feature>
<evidence type="ECO:0000256" key="3">
    <source>
        <dbReference type="ARBA" id="ARBA00022617"/>
    </source>
</evidence>
<keyword evidence="9" id="KW-0503">Monooxygenase</keyword>
<dbReference type="SUPFAM" id="SSF48264">
    <property type="entry name" value="Cytochrome P450"/>
    <property type="match status" value="1"/>
</dbReference>
<keyword evidence="8" id="KW-0408">Iron</keyword>
<dbReference type="GO" id="GO:0004497">
    <property type="term" value="F:monooxygenase activity"/>
    <property type="evidence" value="ECO:0007669"/>
    <property type="project" value="UniProtKB-KW"/>
</dbReference>
<sequence length="227" mass="25864">MDVYFPFNFSTLIFLVPLIFFLLQFKKLIKSKAHKNFPPGPKKLPIIGHLHLISSLPYRSYRDLAKTYGPIMQLQLGELPILVISSPEIAKSVLKDHDPCFADRPQAIALKIMWYDYIDIVFAPYGNYWRQMRKICIIELLSPKNVRSFGSIRNDEVSRLIKYIRSSLGQPINLNEKITSLTSSITCRAAFGKVCKDSGTFIKLMNKAIELAGGLVIADFFPIFKDS</sequence>
<evidence type="ECO:0000256" key="4">
    <source>
        <dbReference type="ARBA" id="ARBA00022692"/>
    </source>
</evidence>
<dbReference type="AlphaFoldDB" id="A0ABD1Q886"/>
<keyword evidence="3" id="KW-0349">Heme</keyword>
<dbReference type="Pfam" id="PF00067">
    <property type="entry name" value="p450"/>
    <property type="match status" value="1"/>
</dbReference>
<evidence type="ECO:0000313" key="13">
    <source>
        <dbReference type="Proteomes" id="UP001604336"/>
    </source>
</evidence>
<dbReference type="EMBL" id="JBFOLK010000012">
    <property type="protein sequence ID" value="KAL2472408.1"/>
    <property type="molecule type" value="Genomic_DNA"/>
</dbReference>
<proteinExistence type="inferred from homology"/>
<evidence type="ECO:0000256" key="1">
    <source>
        <dbReference type="ARBA" id="ARBA00004167"/>
    </source>
</evidence>
<keyword evidence="7" id="KW-0560">Oxidoreductase</keyword>
<protein>
    <submittedName>
        <fullName evidence="12">Cytochrome</fullName>
    </submittedName>
</protein>
<keyword evidence="4 11" id="KW-0812">Transmembrane</keyword>
<comment type="similarity">
    <text evidence="2">Belongs to the cytochrome P450 family.</text>
</comment>
<evidence type="ECO:0000256" key="6">
    <source>
        <dbReference type="ARBA" id="ARBA00022989"/>
    </source>
</evidence>
<name>A0ABD1Q886_9LAMI</name>
<evidence type="ECO:0000256" key="9">
    <source>
        <dbReference type="ARBA" id="ARBA00023033"/>
    </source>
</evidence>
<evidence type="ECO:0000256" key="10">
    <source>
        <dbReference type="ARBA" id="ARBA00023136"/>
    </source>
</evidence>